<keyword evidence="2" id="KW-1185">Reference proteome</keyword>
<protein>
    <recommendedName>
        <fullName evidence="3">Lipocalin-like domain-containing protein</fullName>
    </recommendedName>
</protein>
<dbReference type="EMBL" id="CAAHFG010000001">
    <property type="protein sequence ID" value="VGO12083.1"/>
    <property type="molecule type" value="Genomic_DNA"/>
</dbReference>
<proteinExistence type="predicted"/>
<dbReference type="Proteomes" id="UP000366872">
    <property type="component" value="Unassembled WGS sequence"/>
</dbReference>
<evidence type="ECO:0008006" key="3">
    <source>
        <dbReference type="Google" id="ProtNLM"/>
    </source>
</evidence>
<dbReference type="AlphaFoldDB" id="A0A6C2TWV3"/>
<sequence>MKIRGISKRILLMLVGFCLLGLLAGCGGDDDGGGGGSSGDGSALVGTWKYTEDASEGRYAVFTFNSGGSYDYEAYAYHNLIMGGSGTWVVNGNKLILDGFDEATYSISGDTLTIVYSDSGDSMVWKRQ</sequence>
<accession>A0A6C2TWV3</accession>
<dbReference type="RefSeq" id="WP_136077782.1">
    <property type="nucleotide sequence ID" value="NZ_CAAHFG010000001.1"/>
</dbReference>
<reference evidence="1 2" key="1">
    <citation type="submission" date="2019-04" db="EMBL/GenBank/DDBJ databases">
        <authorList>
            <person name="Van Vliet M D."/>
        </authorList>
    </citation>
    <scope>NUCLEOTIDE SEQUENCE [LARGE SCALE GENOMIC DNA]</scope>
    <source>
        <strain evidence="1 2">F1</strain>
    </source>
</reference>
<name>A0A6C2TWV3_PONDE</name>
<gene>
    <name evidence="1" type="ORF">PDESU_00633</name>
</gene>
<evidence type="ECO:0000313" key="1">
    <source>
        <dbReference type="EMBL" id="VGO12083.1"/>
    </source>
</evidence>
<organism evidence="1 2">
    <name type="scientific">Pontiella desulfatans</name>
    <dbReference type="NCBI Taxonomy" id="2750659"/>
    <lineage>
        <taxon>Bacteria</taxon>
        <taxon>Pseudomonadati</taxon>
        <taxon>Kiritimatiellota</taxon>
        <taxon>Kiritimatiellia</taxon>
        <taxon>Kiritimatiellales</taxon>
        <taxon>Pontiellaceae</taxon>
        <taxon>Pontiella</taxon>
    </lineage>
</organism>
<dbReference type="PROSITE" id="PS51257">
    <property type="entry name" value="PROKAR_LIPOPROTEIN"/>
    <property type="match status" value="1"/>
</dbReference>
<evidence type="ECO:0000313" key="2">
    <source>
        <dbReference type="Proteomes" id="UP000366872"/>
    </source>
</evidence>